<accession>A0ABQ6V9E5</accession>
<gene>
    <name evidence="2" type="ORF">F6A08_03800</name>
</gene>
<keyword evidence="1" id="KW-0472">Membrane</keyword>
<sequence length="146" mass="15329">MAQPQSPGRGADPKAGHDAARRRRTVWTVIVTLLVLLVLFYGARVAWLSMMATEGDVPPASAVPLPPGAEILGDSVGCGSGGCSVTFTVRPPAGQSPHALAEEMGATPQLAVPGNFFDPRTVWVSARPAGPVLNLVVDYWSTEWVP</sequence>
<keyword evidence="1" id="KW-1133">Transmembrane helix</keyword>
<evidence type="ECO:0000256" key="1">
    <source>
        <dbReference type="SAM" id="Phobius"/>
    </source>
</evidence>
<reference evidence="3" key="1">
    <citation type="submission" date="2019-09" db="EMBL/GenBank/DDBJ databases">
        <title>Whole genome sequencing of Microbacterium maritypicum.</title>
        <authorList>
            <person name="Lenchi N."/>
        </authorList>
    </citation>
    <scope>NUCLEOTIDE SEQUENCE [LARGE SCALE GENOMIC DNA]</scope>
    <source>
        <strain evidence="3">G1</strain>
    </source>
</reference>
<dbReference type="RefSeq" id="WP_017201800.1">
    <property type="nucleotide sequence ID" value="NZ_CBDRDE010000003.1"/>
</dbReference>
<organism evidence="2 3">
    <name type="scientific">Microbacterium algeriense</name>
    <dbReference type="NCBI Taxonomy" id="2615184"/>
    <lineage>
        <taxon>Bacteria</taxon>
        <taxon>Bacillati</taxon>
        <taxon>Actinomycetota</taxon>
        <taxon>Actinomycetes</taxon>
        <taxon>Micrococcales</taxon>
        <taxon>Microbacteriaceae</taxon>
        <taxon>Microbacterium</taxon>
    </lineage>
</organism>
<evidence type="ECO:0008006" key="4">
    <source>
        <dbReference type="Google" id="ProtNLM"/>
    </source>
</evidence>
<dbReference type="EMBL" id="WAAO01000001">
    <property type="protein sequence ID" value="KAB1866942.1"/>
    <property type="molecule type" value="Genomic_DNA"/>
</dbReference>
<name>A0ABQ6V9E5_9MICO</name>
<keyword evidence="1" id="KW-0812">Transmembrane</keyword>
<proteinExistence type="predicted"/>
<feature type="transmembrane region" description="Helical" evidence="1">
    <location>
        <begin position="25"/>
        <end position="43"/>
    </location>
</feature>
<comment type="caution">
    <text evidence="2">The sequence shown here is derived from an EMBL/GenBank/DDBJ whole genome shotgun (WGS) entry which is preliminary data.</text>
</comment>
<evidence type="ECO:0000313" key="2">
    <source>
        <dbReference type="EMBL" id="KAB1866942.1"/>
    </source>
</evidence>
<keyword evidence="3" id="KW-1185">Reference proteome</keyword>
<dbReference type="GeneID" id="77475555"/>
<protein>
    <recommendedName>
        <fullName evidence="4">DUF2550 family protein</fullName>
    </recommendedName>
</protein>
<dbReference type="Proteomes" id="UP000478836">
    <property type="component" value="Unassembled WGS sequence"/>
</dbReference>
<evidence type="ECO:0000313" key="3">
    <source>
        <dbReference type="Proteomes" id="UP000478836"/>
    </source>
</evidence>